<evidence type="ECO:0000313" key="8">
    <source>
        <dbReference type="Proteomes" id="UP001556367"/>
    </source>
</evidence>
<keyword evidence="4 5" id="KW-0472">Membrane</keyword>
<evidence type="ECO:0000256" key="4">
    <source>
        <dbReference type="ARBA" id="ARBA00023136"/>
    </source>
</evidence>
<keyword evidence="8" id="KW-1185">Reference proteome</keyword>
<comment type="caution">
    <text evidence="7">The sequence shown here is derived from an EMBL/GenBank/DDBJ whole genome shotgun (WGS) entry which is preliminary data.</text>
</comment>
<accession>A0ABR3ITA7</accession>
<feature type="transmembrane region" description="Helical" evidence="5">
    <location>
        <begin position="360"/>
        <end position="378"/>
    </location>
</feature>
<dbReference type="PANTHER" id="PTHR23501">
    <property type="entry name" value="MAJOR FACILITATOR SUPERFAMILY"/>
    <property type="match status" value="1"/>
</dbReference>
<feature type="transmembrane region" description="Helical" evidence="5">
    <location>
        <begin position="227"/>
        <end position="246"/>
    </location>
</feature>
<dbReference type="InterPro" id="IPR020846">
    <property type="entry name" value="MFS_dom"/>
</dbReference>
<organism evidence="7 8">
    <name type="scientific">Hohenbuehelia grisea</name>
    <dbReference type="NCBI Taxonomy" id="104357"/>
    <lineage>
        <taxon>Eukaryota</taxon>
        <taxon>Fungi</taxon>
        <taxon>Dikarya</taxon>
        <taxon>Basidiomycota</taxon>
        <taxon>Agaricomycotina</taxon>
        <taxon>Agaricomycetes</taxon>
        <taxon>Agaricomycetidae</taxon>
        <taxon>Agaricales</taxon>
        <taxon>Pleurotineae</taxon>
        <taxon>Pleurotaceae</taxon>
        <taxon>Hohenbuehelia</taxon>
    </lineage>
</organism>
<feature type="transmembrane region" description="Helical" evidence="5">
    <location>
        <begin position="31"/>
        <end position="56"/>
    </location>
</feature>
<feature type="transmembrane region" description="Helical" evidence="5">
    <location>
        <begin position="332"/>
        <end position="353"/>
    </location>
</feature>
<dbReference type="InterPro" id="IPR036259">
    <property type="entry name" value="MFS_trans_sf"/>
</dbReference>
<sequence>MADPCLKTPIVELVKVEDVQAAASVNRDWRFWLIFTSIAVSLFLTALELTAVSTALPTIVSELHGTDFVWIAASYALASTAFVPMSGVLAQAFGRRPVMMGSLILFAVGSALCGAAKSMNVLIVGRTIQGIGGGGIASLTQIILSDIVPLHERGVFNGIIGVSWSVASGIGPVIGGSLAQSGSWRWLFYLNIPICGLAMLLVFLFLRLRTPEGTLKEKLGRLDWIGNFIVISSTASCVIALTWSGIKYEWSSLQVLVPLIVGIAGLVAFLGYEAKVSKCPMVPLTLMSTSTGLSGYLQTFIMPIILIANIYYTPVYFQSCLRQSPIASGVDTFGFAFTVAPIGIISGFSVAKIKQYRPQLWISWVLVIIGSALESTLRADSPRILSIGYTMVIGAGLGILTMTTYFPVLAPIHVSQNASALALFTFLRNFAQVWGVSIGGTILQNKLATTLPADFKAQFPEGGAIAYAIIPIMHI</sequence>
<dbReference type="InterPro" id="IPR011701">
    <property type="entry name" value="MFS"/>
</dbReference>
<feature type="transmembrane region" description="Helical" evidence="5">
    <location>
        <begin position="68"/>
        <end position="90"/>
    </location>
</feature>
<evidence type="ECO:0000313" key="7">
    <source>
        <dbReference type="EMBL" id="KAL0946522.1"/>
    </source>
</evidence>
<dbReference type="PANTHER" id="PTHR23501:SF102">
    <property type="entry name" value="DRUG TRANSPORTER, PUTATIVE (AFU_ORTHOLOGUE AFUA_3G08530)-RELATED"/>
    <property type="match status" value="1"/>
</dbReference>
<evidence type="ECO:0000256" key="5">
    <source>
        <dbReference type="SAM" id="Phobius"/>
    </source>
</evidence>
<evidence type="ECO:0000259" key="6">
    <source>
        <dbReference type="PROSITE" id="PS50850"/>
    </source>
</evidence>
<feature type="transmembrane region" description="Helical" evidence="5">
    <location>
        <begin position="252"/>
        <end position="272"/>
    </location>
</feature>
<feature type="transmembrane region" description="Helical" evidence="5">
    <location>
        <begin position="293"/>
        <end position="312"/>
    </location>
</feature>
<reference evidence="8" key="1">
    <citation type="submission" date="2024-06" db="EMBL/GenBank/DDBJ databases">
        <title>Multi-omics analyses provide insights into the biosynthesis of the anticancer antibiotic pleurotin in Hohenbuehelia grisea.</title>
        <authorList>
            <person name="Weaver J.A."/>
            <person name="Alberti F."/>
        </authorList>
    </citation>
    <scope>NUCLEOTIDE SEQUENCE [LARGE SCALE GENOMIC DNA]</scope>
    <source>
        <strain evidence="8">T-177</strain>
    </source>
</reference>
<feature type="transmembrane region" description="Helical" evidence="5">
    <location>
        <begin position="102"/>
        <end position="124"/>
    </location>
</feature>
<dbReference type="EMBL" id="JASNQZ010000015">
    <property type="protein sequence ID" value="KAL0946522.1"/>
    <property type="molecule type" value="Genomic_DNA"/>
</dbReference>
<dbReference type="PROSITE" id="PS50850">
    <property type="entry name" value="MFS"/>
    <property type="match status" value="1"/>
</dbReference>
<evidence type="ECO:0000256" key="2">
    <source>
        <dbReference type="ARBA" id="ARBA00022692"/>
    </source>
</evidence>
<evidence type="ECO:0000256" key="3">
    <source>
        <dbReference type="ARBA" id="ARBA00022989"/>
    </source>
</evidence>
<feature type="transmembrane region" description="Helical" evidence="5">
    <location>
        <begin position="186"/>
        <end position="206"/>
    </location>
</feature>
<keyword evidence="2 5" id="KW-0812">Transmembrane</keyword>
<feature type="transmembrane region" description="Helical" evidence="5">
    <location>
        <begin position="384"/>
        <end position="406"/>
    </location>
</feature>
<gene>
    <name evidence="7" type="ORF">HGRIS_012733</name>
</gene>
<feature type="domain" description="Major facilitator superfamily (MFS) profile" evidence="6">
    <location>
        <begin position="34"/>
        <end position="475"/>
    </location>
</feature>
<dbReference type="SUPFAM" id="SSF103473">
    <property type="entry name" value="MFS general substrate transporter"/>
    <property type="match status" value="1"/>
</dbReference>
<protein>
    <recommendedName>
        <fullName evidence="6">Major facilitator superfamily (MFS) profile domain-containing protein</fullName>
    </recommendedName>
</protein>
<evidence type="ECO:0000256" key="1">
    <source>
        <dbReference type="ARBA" id="ARBA00004141"/>
    </source>
</evidence>
<dbReference type="Pfam" id="PF07690">
    <property type="entry name" value="MFS_1"/>
    <property type="match status" value="1"/>
</dbReference>
<dbReference type="PRINTS" id="PR01036">
    <property type="entry name" value="TCRTETB"/>
</dbReference>
<comment type="subcellular location">
    <subcellularLocation>
        <location evidence="1">Membrane</location>
        <topology evidence="1">Multi-pass membrane protein</topology>
    </subcellularLocation>
</comment>
<feature type="transmembrane region" description="Helical" evidence="5">
    <location>
        <begin position="130"/>
        <end position="148"/>
    </location>
</feature>
<dbReference type="Gene3D" id="1.20.1250.20">
    <property type="entry name" value="MFS general substrate transporter like domains"/>
    <property type="match status" value="1"/>
</dbReference>
<keyword evidence="3 5" id="KW-1133">Transmembrane helix</keyword>
<feature type="transmembrane region" description="Helical" evidence="5">
    <location>
        <begin position="155"/>
        <end position="174"/>
    </location>
</feature>
<name>A0ABR3ITA7_9AGAR</name>
<proteinExistence type="predicted"/>
<dbReference type="Proteomes" id="UP001556367">
    <property type="component" value="Unassembled WGS sequence"/>
</dbReference>